<evidence type="ECO:0000313" key="2">
    <source>
        <dbReference type="EMBL" id="SFR20519.1"/>
    </source>
</evidence>
<protein>
    <submittedName>
        <fullName evidence="2">ATP-, maltotriose-and DNA-dependent transcriptional regulator MalT</fullName>
    </submittedName>
</protein>
<keyword evidence="3" id="KW-1185">Reference proteome</keyword>
<evidence type="ECO:0000259" key="1">
    <source>
        <dbReference type="SMART" id="SM01043"/>
    </source>
</evidence>
<proteinExistence type="predicted"/>
<dbReference type="InterPro" id="IPR011990">
    <property type="entry name" value="TPR-like_helical_dom_sf"/>
</dbReference>
<dbReference type="PANTHER" id="PTHR35807">
    <property type="entry name" value="TRANSCRIPTIONAL REGULATOR REDD-RELATED"/>
    <property type="match status" value="1"/>
</dbReference>
<dbReference type="InterPro" id="IPR019734">
    <property type="entry name" value="TPR_rpt"/>
</dbReference>
<dbReference type="PANTHER" id="PTHR35807:SF2">
    <property type="entry name" value="TRANSCRIPTIONAL ACTIVATOR DOMAIN"/>
    <property type="match status" value="1"/>
</dbReference>
<accession>A0A1I6ERV8</accession>
<dbReference type="Pfam" id="PF03704">
    <property type="entry name" value="BTAD"/>
    <property type="match status" value="1"/>
</dbReference>
<dbReference type="InterPro" id="IPR036388">
    <property type="entry name" value="WH-like_DNA-bd_sf"/>
</dbReference>
<dbReference type="RefSeq" id="WP_093597038.1">
    <property type="nucleotide sequence ID" value="NZ_FOYL01000005.1"/>
</dbReference>
<gene>
    <name evidence="2" type="ORF">SAMN04488564_105252</name>
</gene>
<dbReference type="SUPFAM" id="SSF52540">
    <property type="entry name" value="P-loop containing nucleoside triphosphate hydrolases"/>
    <property type="match status" value="1"/>
</dbReference>
<dbReference type="GO" id="GO:0003677">
    <property type="term" value="F:DNA binding"/>
    <property type="evidence" value="ECO:0007669"/>
    <property type="project" value="InterPro"/>
</dbReference>
<dbReference type="EMBL" id="FOYL01000005">
    <property type="protein sequence ID" value="SFR20519.1"/>
    <property type="molecule type" value="Genomic_DNA"/>
</dbReference>
<dbReference type="SMART" id="SM00028">
    <property type="entry name" value="TPR"/>
    <property type="match status" value="3"/>
</dbReference>
<dbReference type="Pfam" id="PF25873">
    <property type="entry name" value="WHD_MalT"/>
    <property type="match status" value="1"/>
</dbReference>
<sequence>MIRRPRLEGLLCATRLTTLVAPAGYGKTTLLTQAHTDRPVVWHTCQEGHRLVQPMASALATGWTSVPSVSGEDESGRAHALAGLLADAWPEDVLIVLDDIHVLRQGDSAAGLLEALCLQLPPSARLVLSGRTPAPFSLRRLKVDGELTEITAAQLAFTTEETTVVAGNDVHDVTGGWPIAVRLVAETGTVEELGDLVDEVVGREPRQTRELLRTAAAFDRFTIDLLTSLGHPKAAVILPDLARRGLFVEHVRAEPGWFALVPLAREFLEPAAGVHAAAARWFTSRGEYVRAVDSLAALEDWPGVTALLGDVLRTRGADAVLTATSLVPEEERTAEVWQLEGVAHQLRGEWLPAADRFTQATADGLTAELAWRMAWIQHLRGGPQDALRICDEYLPDGADPAAESMLLSTAASAHWALGDLESAALKAVAALETATSDAGMGTAHTVLAMVAAAQGKRDELTEHYDIALDHAQKAGDVLGVIRIRSNRASHHVEAGEHGAALREIEEMLPLADVTGFATYRAIGLHNRGEALLGLGRLDEAAADFHAAQKVFDQAGSWLAAAPLVYLGEVHRLRGDRALAAFALHEALRLASAKNTVPHLVLAHVGLSELFSDDDPDLAREHARKALELGESVAALLVLGWLDHDKGLCQEAAEIATRRGDRAGFARSLRLRGVLERDPVLLDQALTLWREIGNPLGEVRVRTAQAALIGGAAGEQLALEARQQAADLGARVLVEAAAAVAETCRKAARPALFIQTLGGFRVLRDGEPLPPAAWQSRKARDLVKILIARRGRPITREALGNLLWPDEEPEKVANRLAVALSTARSVLRAGTGIVAEGDAIRLDPDVLPVDVAAFLADARAGLAAAQRNSSEAQSLLAAAESAYHGDFLEEDPYEDWAARLREEARLIYLQVVAVLAARAESGGEHALASRYCLRVLERDPYDEPAHLMLVRVLAAAGSHGEARRSYQTYVTRMREIEVDPHPYPGVFSGSTRRRA</sequence>
<dbReference type="Gene3D" id="1.25.40.10">
    <property type="entry name" value="Tetratricopeptide repeat domain"/>
    <property type="match status" value="3"/>
</dbReference>
<dbReference type="AlphaFoldDB" id="A0A1I6ERV8"/>
<dbReference type="Gene3D" id="1.10.10.10">
    <property type="entry name" value="Winged helix-like DNA-binding domain superfamily/Winged helix DNA-binding domain"/>
    <property type="match status" value="1"/>
</dbReference>
<dbReference type="InterPro" id="IPR016032">
    <property type="entry name" value="Sig_transdc_resp-reg_C-effctor"/>
</dbReference>
<dbReference type="InterPro" id="IPR051677">
    <property type="entry name" value="AfsR-DnrI-RedD_regulator"/>
</dbReference>
<dbReference type="SUPFAM" id="SSF46894">
    <property type="entry name" value="C-terminal effector domain of the bipartite response regulators"/>
    <property type="match status" value="1"/>
</dbReference>
<dbReference type="SMART" id="SM01043">
    <property type="entry name" value="BTAD"/>
    <property type="match status" value="1"/>
</dbReference>
<dbReference type="OrthoDB" id="134985at2"/>
<dbReference type="InterPro" id="IPR005158">
    <property type="entry name" value="BTAD"/>
</dbReference>
<dbReference type="InterPro" id="IPR027417">
    <property type="entry name" value="P-loop_NTPase"/>
</dbReference>
<dbReference type="InterPro" id="IPR059106">
    <property type="entry name" value="WHD_MalT"/>
</dbReference>
<evidence type="ECO:0000313" key="3">
    <source>
        <dbReference type="Proteomes" id="UP000198583"/>
    </source>
</evidence>
<feature type="domain" description="Bacterial transcriptional activator" evidence="1">
    <location>
        <begin position="848"/>
        <end position="976"/>
    </location>
</feature>
<organism evidence="2 3">
    <name type="scientific">Lentzea waywayandensis</name>
    <dbReference type="NCBI Taxonomy" id="84724"/>
    <lineage>
        <taxon>Bacteria</taxon>
        <taxon>Bacillati</taxon>
        <taxon>Actinomycetota</taxon>
        <taxon>Actinomycetes</taxon>
        <taxon>Pseudonocardiales</taxon>
        <taxon>Pseudonocardiaceae</taxon>
        <taxon>Lentzea</taxon>
    </lineage>
</organism>
<dbReference type="GO" id="GO:0006355">
    <property type="term" value="P:regulation of DNA-templated transcription"/>
    <property type="evidence" value="ECO:0007669"/>
    <property type="project" value="InterPro"/>
</dbReference>
<dbReference type="STRING" id="84724.SAMN04488564_105252"/>
<dbReference type="SUPFAM" id="SSF48452">
    <property type="entry name" value="TPR-like"/>
    <property type="match status" value="3"/>
</dbReference>
<reference evidence="3" key="1">
    <citation type="submission" date="2016-10" db="EMBL/GenBank/DDBJ databases">
        <authorList>
            <person name="Varghese N."/>
            <person name="Submissions S."/>
        </authorList>
    </citation>
    <scope>NUCLEOTIDE SEQUENCE [LARGE SCALE GENOMIC DNA]</scope>
    <source>
        <strain evidence="3">DSM 44232</strain>
    </source>
</reference>
<name>A0A1I6ERV8_9PSEU</name>
<dbReference type="Proteomes" id="UP000198583">
    <property type="component" value="Unassembled WGS sequence"/>
</dbReference>